<dbReference type="InterPro" id="IPR036237">
    <property type="entry name" value="Xyl_isomerase-like_sf"/>
</dbReference>
<keyword evidence="5" id="KW-1185">Reference proteome</keyword>
<dbReference type="InterPro" id="IPR013022">
    <property type="entry name" value="Xyl_isomerase-like_TIM-brl"/>
</dbReference>
<dbReference type="PANTHER" id="PTHR43489:SF6">
    <property type="entry name" value="HYDROXYPYRUVATE ISOMERASE-RELATED"/>
    <property type="match status" value="1"/>
</dbReference>
<dbReference type="InterPro" id="IPR050417">
    <property type="entry name" value="Sugar_Epim/Isomerase"/>
</dbReference>
<name>A0ABX1DMN9_9HYPH</name>
<organism evidence="4 5">
    <name type="scientific">Brucella haematophila</name>
    <dbReference type="NCBI Taxonomy" id="419474"/>
    <lineage>
        <taxon>Bacteria</taxon>
        <taxon>Pseudomonadati</taxon>
        <taxon>Pseudomonadota</taxon>
        <taxon>Alphaproteobacteria</taxon>
        <taxon>Hyphomicrobiales</taxon>
        <taxon>Brucellaceae</taxon>
        <taxon>Brucella/Ochrobactrum group</taxon>
        <taxon>Brucella</taxon>
    </lineage>
</organism>
<evidence type="ECO:0000256" key="2">
    <source>
        <dbReference type="PIRNR" id="PIRNR006241"/>
    </source>
</evidence>
<gene>
    <name evidence="4" type="ORF">HED55_16255</name>
</gene>
<evidence type="ECO:0000313" key="4">
    <source>
        <dbReference type="EMBL" id="NKC04227.1"/>
    </source>
</evidence>
<proteinExistence type="inferred from homology"/>
<dbReference type="Pfam" id="PF01261">
    <property type="entry name" value="AP_endonuc_2"/>
    <property type="match status" value="1"/>
</dbReference>
<dbReference type="Proteomes" id="UP000704467">
    <property type="component" value="Unassembled WGS sequence"/>
</dbReference>
<feature type="domain" description="Xylose isomerase-like TIM barrel" evidence="3">
    <location>
        <begin position="21"/>
        <end position="252"/>
    </location>
</feature>
<reference evidence="4 5" key="1">
    <citation type="submission" date="2020-03" db="EMBL/GenBank/DDBJ databases">
        <title>Whole genome sequencing of clinical and environmental type strains of Ochrobactrum.</title>
        <authorList>
            <person name="Dharne M."/>
        </authorList>
    </citation>
    <scope>NUCLEOTIDE SEQUENCE [LARGE SCALE GENOMIC DNA]</scope>
    <source>
        <strain evidence="4 5">CIP 109452</strain>
    </source>
</reference>
<sequence length="256" mass="27562">MASFSANLGFLWQELPLPDAIRAAKAAGFDAVECHWPYNFDAGAVAAALRETGLTMLGLNTSRGNVEAGDNGLAAIPGRENEAQAAIRQAVDYAVAIGALNIHVMAGKAEGEAAHRTFVANLAYACEQAAAHDITILIEPLNHRDAPGYFLKTSGQAIVIINQVAASNLKLMFDCYHLQIMEGDISKRLEALQPHIGHVQIAAVPDRAEPDHGELDYRHIVRLLDTLGYEKPVGAEYRPKTTTDAGLSWLSELKAL</sequence>
<comment type="caution">
    <text evidence="4">The sequence shown here is derived from an EMBL/GenBank/DDBJ whole genome shotgun (WGS) entry which is preliminary data.</text>
</comment>
<protein>
    <submittedName>
        <fullName evidence="4">TIM barrel protein</fullName>
    </submittedName>
</protein>
<dbReference type="RefSeq" id="WP_138783662.1">
    <property type="nucleotide sequence ID" value="NZ_JBHEEQ010000004.1"/>
</dbReference>
<dbReference type="InterPro" id="IPR026040">
    <property type="entry name" value="HyI-like"/>
</dbReference>
<dbReference type="PANTHER" id="PTHR43489">
    <property type="entry name" value="ISOMERASE"/>
    <property type="match status" value="1"/>
</dbReference>
<accession>A0ABX1DMN9</accession>
<evidence type="ECO:0000259" key="3">
    <source>
        <dbReference type="Pfam" id="PF01261"/>
    </source>
</evidence>
<keyword evidence="1 2" id="KW-0413">Isomerase</keyword>
<dbReference type="Gene3D" id="3.20.20.150">
    <property type="entry name" value="Divalent-metal-dependent TIM barrel enzymes"/>
    <property type="match status" value="1"/>
</dbReference>
<dbReference type="EMBL" id="JAAVLN010000002">
    <property type="protein sequence ID" value="NKC04227.1"/>
    <property type="molecule type" value="Genomic_DNA"/>
</dbReference>
<dbReference type="PIRSF" id="PIRSF006241">
    <property type="entry name" value="HyI"/>
    <property type="match status" value="1"/>
</dbReference>
<comment type="similarity">
    <text evidence="2">Belongs to the hyi family.</text>
</comment>
<dbReference type="SUPFAM" id="SSF51658">
    <property type="entry name" value="Xylose isomerase-like"/>
    <property type="match status" value="1"/>
</dbReference>
<evidence type="ECO:0000313" key="5">
    <source>
        <dbReference type="Proteomes" id="UP000704467"/>
    </source>
</evidence>
<evidence type="ECO:0000256" key="1">
    <source>
        <dbReference type="ARBA" id="ARBA00023235"/>
    </source>
</evidence>